<keyword evidence="4" id="KW-0410">Iron transport</keyword>
<dbReference type="Pfam" id="PF07715">
    <property type="entry name" value="Plug"/>
    <property type="match status" value="1"/>
</dbReference>
<evidence type="ECO:0000259" key="13">
    <source>
        <dbReference type="SMART" id="SM00965"/>
    </source>
</evidence>
<gene>
    <name evidence="14" type="ORF">GGQ57_000806</name>
</gene>
<dbReference type="InterPro" id="IPR011662">
    <property type="entry name" value="Secretin/TonB_short_N"/>
</dbReference>
<evidence type="ECO:0000256" key="6">
    <source>
        <dbReference type="ARBA" id="ARBA00023004"/>
    </source>
</evidence>
<keyword evidence="6" id="KW-0408">Iron</keyword>
<evidence type="ECO:0000256" key="10">
    <source>
        <dbReference type="PROSITE-ProRule" id="PRU01360"/>
    </source>
</evidence>
<dbReference type="Gene3D" id="2.60.40.1120">
    <property type="entry name" value="Carboxypeptidase-like, regulatory domain"/>
    <property type="match status" value="1"/>
</dbReference>
<keyword evidence="3 10" id="KW-1134">Transmembrane beta strand</keyword>
<evidence type="ECO:0000256" key="5">
    <source>
        <dbReference type="ARBA" id="ARBA00022692"/>
    </source>
</evidence>
<keyword evidence="7 11" id="KW-0798">TonB box</keyword>
<evidence type="ECO:0000256" key="8">
    <source>
        <dbReference type="ARBA" id="ARBA00023136"/>
    </source>
</evidence>
<dbReference type="InterPro" id="IPR008969">
    <property type="entry name" value="CarboxyPept-like_regulatory"/>
</dbReference>
<dbReference type="Gene3D" id="2.40.170.20">
    <property type="entry name" value="TonB-dependent receptor, beta-barrel domain"/>
    <property type="match status" value="1"/>
</dbReference>
<evidence type="ECO:0000256" key="2">
    <source>
        <dbReference type="ARBA" id="ARBA00022448"/>
    </source>
</evidence>
<keyword evidence="8 10" id="KW-0472">Membrane</keyword>
<evidence type="ECO:0000313" key="14">
    <source>
        <dbReference type="EMBL" id="MBB4620932.1"/>
    </source>
</evidence>
<protein>
    <submittedName>
        <fullName evidence="14">TonB-linked SusC/RagA family outer membrane protein</fullName>
    </submittedName>
</protein>
<organism evidence="14 15">
    <name type="scientific">Parabacteroides faecis</name>
    <dbReference type="NCBI Taxonomy" id="1217282"/>
    <lineage>
        <taxon>Bacteria</taxon>
        <taxon>Pseudomonadati</taxon>
        <taxon>Bacteroidota</taxon>
        <taxon>Bacteroidia</taxon>
        <taxon>Bacteroidales</taxon>
        <taxon>Tannerellaceae</taxon>
        <taxon>Parabacteroides</taxon>
    </lineage>
</organism>
<dbReference type="InterPro" id="IPR037066">
    <property type="entry name" value="Plug_dom_sf"/>
</dbReference>
<keyword evidence="12" id="KW-0732">Signal</keyword>
<dbReference type="Pfam" id="PF00593">
    <property type="entry name" value="TonB_dep_Rec_b-barrel"/>
    <property type="match status" value="1"/>
</dbReference>
<dbReference type="NCBIfam" id="TIGR04057">
    <property type="entry name" value="SusC_RagA_signa"/>
    <property type="match status" value="1"/>
</dbReference>
<feature type="chain" id="PRO_5047484191" evidence="12">
    <location>
        <begin position="26"/>
        <end position="1134"/>
    </location>
</feature>
<dbReference type="InterPro" id="IPR036942">
    <property type="entry name" value="Beta-barrel_TonB_sf"/>
</dbReference>
<comment type="similarity">
    <text evidence="10 11">Belongs to the TonB-dependent receptor family.</text>
</comment>
<keyword evidence="9 10" id="KW-0998">Cell outer membrane</keyword>
<keyword evidence="15" id="KW-1185">Reference proteome</keyword>
<dbReference type="SMART" id="SM00965">
    <property type="entry name" value="STN"/>
    <property type="match status" value="1"/>
</dbReference>
<dbReference type="Proteomes" id="UP000533637">
    <property type="component" value="Unassembled WGS sequence"/>
</dbReference>
<dbReference type="NCBIfam" id="TIGR04056">
    <property type="entry name" value="OMP_RagA_SusC"/>
    <property type="match status" value="1"/>
</dbReference>
<dbReference type="RefSeq" id="WP_183669042.1">
    <property type="nucleotide sequence ID" value="NZ_BMPB01000022.1"/>
</dbReference>
<sequence>MNKHLRLRMLTLFSLLFFFSVSLFAQEKLVTIHLENVSLREIFSSIEKQTTYRFSYRNVVIDATKDITISKTKVPVSSVLNEALAGKNLEYNIVSAKSIVISDKQKKTASGKKEISGIIKDSNGEPITGATIIEKGTTNGAISDMDGNFSLSIAENGILQISYVGYAEQTIPTSNQTIFNIILKEDSRLLDEVVVVGYGSMKKKDLTGAISHVDANKLANERPTTVQDILRGTAPGLIVAPSSSDAKEGPTFLIRGKRSLTGGTAPLVVLNGVPFNGDLSEINPTDIESVDILKDASSAAIYGAKSANGVVIITTKKGKGEKPTVQFDGSVGFATMGVSRKYYEPDEYLQYRSDYATSSNGFENKGYYSKPTAENLQKYNLTEEQWRNYDAIGQGSTNMEDVWLQRIGLGDVERRNYFANTPYDWYDATWQTGLRQNYNVSLSGQTSRVNYYWSLGYQDNEGNQVGDRFKNYRTNLRIDAKATDFLEVGANLILQSRDEGYQKVDWEGMCQNSPYSTPYYEDGSLNPWPMGEGHQAPGTNSFYNLSMSSKSAGTQTVNSNFFAKLTLPFNITYQFTFAPRYSWGQNRNWSSSESVFDTTHGSATRESSRSVVWTLDNIIKWNYTFAQKHLVDITLLQSAEQSQYWSESMTGKQFSPTDILEWHNMQSANEKTFSSNDEKYTGDALMARLFYSYDNRYMLTASVRRDGFSAFGRSNPRATFPSLALAWSFINENFFNWEPMSNGKLRLSWGKNGNREIGIYQALSQLTTGSGISKYTYATSTGSLYELSTLQIERMANNDLKWESTASWNVGLDLGFLNNRINGSLEWYYMPTTDLLMDRTLPNISGYSSVVTNLGRVVNSGFELSLHSVNIENENFSWNTTFNLSHNKNRIKHLYYTYEDVLDQNGNIVGSKEVDDINKSWFIDKPMGTIWDYEMIGIWQENEAEEAAKYGQKPGDAKARDVNNDYRISQDDKVFLGQEDPKVRLALRNDFVLFKDFDISFNLYSYLGHKAATTDYLNYFDFKGDYLNSPVRKYWTPENQSNSYARLKSTLPSNVEPKKIISRDFIRLENISVGYRVPKKITNLLRTQDIRVYATIRNVAIWAFSKEWSKANYWDIETTGSMPRTYTLGASITF</sequence>
<comment type="caution">
    <text evidence="14">The sequence shown here is derived from an EMBL/GenBank/DDBJ whole genome shotgun (WGS) entry which is preliminary data.</text>
</comment>
<evidence type="ECO:0000313" key="15">
    <source>
        <dbReference type="Proteomes" id="UP000533637"/>
    </source>
</evidence>
<dbReference type="InterPro" id="IPR023997">
    <property type="entry name" value="TonB-dep_OMP_SusC/RagA_CS"/>
</dbReference>
<accession>A0ABR6KHE6</accession>
<dbReference type="Pfam" id="PF13715">
    <property type="entry name" value="CarbopepD_reg_2"/>
    <property type="match status" value="1"/>
</dbReference>
<feature type="domain" description="Secretin/TonB short N-terminal" evidence="13">
    <location>
        <begin position="52"/>
        <end position="104"/>
    </location>
</feature>
<evidence type="ECO:0000256" key="3">
    <source>
        <dbReference type="ARBA" id="ARBA00022452"/>
    </source>
</evidence>
<dbReference type="InterPro" id="IPR039426">
    <property type="entry name" value="TonB-dep_rcpt-like"/>
</dbReference>
<evidence type="ECO:0000256" key="7">
    <source>
        <dbReference type="ARBA" id="ARBA00023077"/>
    </source>
</evidence>
<evidence type="ECO:0000256" key="12">
    <source>
        <dbReference type="SAM" id="SignalP"/>
    </source>
</evidence>
<feature type="signal peptide" evidence="12">
    <location>
        <begin position="1"/>
        <end position="25"/>
    </location>
</feature>
<dbReference type="SUPFAM" id="SSF49464">
    <property type="entry name" value="Carboxypeptidase regulatory domain-like"/>
    <property type="match status" value="1"/>
</dbReference>
<reference evidence="14 15" key="1">
    <citation type="submission" date="2020-08" db="EMBL/GenBank/DDBJ databases">
        <title>Genomic Encyclopedia of Type Strains, Phase IV (KMG-IV): sequencing the most valuable type-strain genomes for metagenomic binning, comparative biology and taxonomic classification.</title>
        <authorList>
            <person name="Goeker M."/>
        </authorList>
    </citation>
    <scope>NUCLEOTIDE SEQUENCE [LARGE SCALE GENOMIC DNA]</scope>
    <source>
        <strain evidence="14 15">DSM 102983</strain>
    </source>
</reference>
<name>A0ABR6KHE6_9BACT</name>
<dbReference type="EMBL" id="JACHOC010000001">
    <property type="protein sequence ID" value="MBB4620932.1"/>
    <property type="molecule type" value="Genomic_DNA"/>
</dbReference>
<dbReference type="Gene3D" id="2.170.130.10">
    <property type="entry name" value="TonB-dependent receptor, plug domain"/>
    <property type="match status" value="1"/>
</dbReference>
<dbReference type="PROSITE" id="PS52016">
    <property type="entry name" value="TONB_DEPENDENT_REC_3"/>
    <property type="match status" value="1"/>
</dbReference>
<evidence type="ECO:0000256" key="1">
    <source>
        <dbReference type="ARBA" id="ARBA00004571"/>
    </source>
</evidence>
<evidence type="ECO:0000256" key="11">
    <source>
        <dbReference type="RuleBase" id="RU003357"/>
    </source>
</evidence>
<dbReference type="InterPro" id="IPR023996">
    <property type="entry name" value="TonB-dep_OMP_SusC/RagA"/>
</dbReference>
<keyword evidence="2 10" id="KW-0813">Transport</keyword>
<evidence type="ECO:0000256" key="4">
    <source>
        <dbReference type="ARBA" id="ARBA00022496"/>
    </source>
</evidence>
<dbReference type="SUPFAM" id="SSF56935">
    <property type="entry name" value="Porins"/>
    <property type="match status" value="1"/>
</dbReference>
<dbReference type="InterPro" id="IPR012910">
    <property type="entry name" value="Plug_dom"/>
</dbReference>
<comment type="subcellular location">
    <subcellularLocation>
        <location evidence="1 10">Cell outer membrane</location>
        <topology evidence="1 10">Multi-pass membrane protein</topology>
    </subcellularLocation>
</comment>
<proteinExistence type="inferred from homology"/>
<keyword evidence="4" id="KW-0406">Ion transport</keyword>
<dbReference type="InterPro" id="IPR000531">
    <property type="entry name" value="Beta-barrel_TonB"/>
</dbReference>
<keyword evidence="5 10" id="KW-0812">Transmembrane</keyword>
<evidence type="ECO:0000256" key="9">
    <source>
        <dbReference type="ARBA" id="ARBA00023237"/>
    </source>
</evidence>